<evidence type="ECO:0000256" key="1">
    <source>
        <dbReference type="ARBA" id="ARBA00022801"/>
    </source>
</evidence>
<dbReference type="InterPro" id="IPR005645">
    <property type="entry name" value="FSH-like_dom"/>
</dbReference>
<evidence type="ECO:0000313" key="4">
    <source>
        <dbReference type="Proteomes" id="UP001161669"/>
    </source>
</evidence>
<proteinExistence type="predicted"/>
<accession>A0A3T1CX24</accession>
<name>A0A3T1CX24_9VIRU</name>
<reference evidence="4" key="1">
    <citation type="journal article" date="2019" name="J. Virol.">
        <title>Medusavirus, a novel large DNA virus discovered from hot spring water.</title>
        <authorList>
            <person name="Yoshikawa G."/>
            <person name="Blanc-Mathieu R."/>
            <person name="Song C."/>
            <person name="Kayama Y."/>
            <person name="Mochizuki T."/>
            <person name="Murata K."/>
            <person name="Ogata H."/>
            <person name="Takemura M."/>
        </authorList>
    </citation>
    <scope>NUCLEOTIDE SEQUENCE [LARGE SCALE GENOMIC DNA]</scope>
</reference>
<dbReference type="InterPro" id="IPR029058">
    <property type="entry name" value="AB_hydrolase_fold"/>
</dbReference>
<dbReference type="PANTHER" id="PTHR48070">
    <property type="entry name" value="ESTERASE OVCA2"/>
    <property type="match status" value="1"/>
</dbReference>
<keyword evidence="4" id="KW-1185">Reference proteome</keyword>
<dbReference type="Gene3D" id="3.40.50.1820">
    <property type="entry name" value="alpha/beta hydrolase"/>
    <property type="match status" value="1"/>
</dbReference>
<evidence type="ECO:0000313" key="3">
    <source>
        <dbReference type="EMBL" id="BBI30355.1"/>
    </source>
</evidence>
<dbReference type="InterPro" id="IPR050593">
    <property type="entry name" value="LovG"/>
</dbReference>
<dbReference type="KEGG" id="vg:80540707"/>
<feature type="domain" description="Serine hydrolase" evidence="2">
    <location>
        <begin position="5"/>
        <end position="182"/>
    </location>
</feature>
<dbReference type="SUPFAM" id="SSF53474">
    <property type="entry name" value="alpha/beta-Hydrolases"/>
    <property type="match status" value="1"/>
</dbReference>
<dbReference type="GO" id="GO:0016787">
    <property type="term" value="F:hydrolase activity"/>
    <property type="evidence" value="ECO:0007669"/>
    <property type="project" value="UniProtKB-KW"/>
</dbReference>
<dbReference type="EMBL" id="AP018495">
    <property type="protein sequence ID" value="BBI30355.1"/>
    <property type="molecule type" value="Genomic_DNA"/>
</dbReference>
<dbReference type="Proteomes" id="UP001161669">
    <property type="component" value="Segment"/>
</dbReference>
<sequence>MEINALALHGYGQTNTDLARSMTRLFKAPSRLFYPTAPVTVSLSGREGRAWWSRPTMSLDDSFAYVGFEESCAAVRTALGDTKVEAVVGFSQGAVMATLLLQKGLLPDCRCAVLFGASGVQDPDLADLAIVRDVPALIMHGERDTLCSIDDARRLGASYEDASYVTHRWGHVVPSDAATRDAIAAFVRQACDSK</sequence>
<organism evidence="3 4">
    <name type="scientific">Acanthamoeba castellanii medusavirus J1</name>
    <dbReference type="NCBI Taxonomy" id="3114988"/>
    <lineage>
        <taxon>Viruses</taxon>
        <taxon>Varidnaviria</taxon>
        <taxon>Bamfordvirae</taxon>
        <taxon>Nucleocytoviricota</taxon>
        <taxon>Megaviricetes</taxon>
        <taxon>Mamonoviridae</taxon>
        <taxon>Medusavirus</taxon>
        <taxon>Medusavirus medusae</taxon>
    </lineage>
</organism>
<dbReference type="Pfam" id="PF03959">
    <property type="entry name" value="FSH1"/>
    <property type="match status" value="1"/>
</dbReference>
<evidence type="ECO:0000259" key="2">
    <source>
        <dbReference type="Pfam" id="PF03959"/>
    </source>
</evidence>
<dbReference type="PANTHER" id="PTHR48070:SF6">
    <property type="entry name" value="ESTERASE OVCA2"/>
    <property type="match status" value="1"/>
</dbReference>
<protein>
    <submittedName>
        <fullName evidence="3">Serine hydrolase</fullName>
    </submittedName>
</protein>
<keyword evidence="1 3" id="KW-0378">Hydrolase</keyword>